<dbReference type="GO" id="GO:0005737">
    <property type="term" value="C:cytoplasm"/>
    <property type="evidence" value="ECO:0007669"/>
    <property type="project" value="UniProtKB-SubCell"/>
</dbReference>
<keyword evidence="3" id="KW-0112">Calmodulin-binding</keyword>
<organism evidence="4">
    <name type="scientific">Arundo donax</name>
    <name type="common">Giant reed</name>
    <name type="synonym">Donax arundinaceus</name>
    <dbReference type="NCBI Taxonomy" id="35708"/>
    <lineage>
        <taxon>Eukaryota</taxon>
        <taxon>Viridiplantae</taxon>
        <taxon>Streptophyta</taxon>
        <taxon>Embryophyta</taxon>
        <taxon>Tracheophyta</taxon>
        <taxon>Spermatophyta</taxon>
        <taxon>Magnoliopsida</taxon>
        <taxon>Liliopsida</taxon>
        <taxon>Poales</taxon>
        <taxon>Poaceae</taxon>
        <taxon>PACMAD clade</taxon>
        <taxon>Arundinoideae</taxon>
        <taxon>Arundineae</taxon>
        <taxon>Arundo</taxon>
    </lineage>
</organism>
<reference evidence="4" key="2">
    <citation type="journal article" date="2015" name="Data Brief">
        <title>Shoot transcriptome of the giant reed, Arundo donax.</title>
        <authorList>
            <person name="Barrero R.A."/>
            <person name="Guerrero F.D."/>
            <person name="Moolhuijzen P."/>
            <person name="Goolsby J.A."/>
            <person name="Tidwell J."/>
            <person name="Bellgard S.E."/>
            <person name="Bellgard M.I."/>
        </authorList>
    </citation>
    <scope>NUCLEOTIDE SEQUENCE</scope>
    <source>
        <tissue evidence="4">Shoot tissue taken approximately 20 cm above the soil surface</tissue>
    </source>
</reference>
<dbReference type="GO" id="GO:0005516">
    <property type="term" value="F:calmodulin binding"/>
    <property type="evidence" value="ECO:0007669"/>
    <property type="project" value="UniProtKB-KW"/>
</dbReference>
<dbReference type="PANTHER" id="PTHR22706">
    <property type="entry name" value="ASSEMBLY FACTOR FOR SPINDLE MICROTUBULES"/>
    <property type="match status" value="1"/>
</dbReference>
<dbReference type="PANTHER" id="PTHR22706:SF1">
    <property type="entry name" value="ASSEMBLY FACTOR FOR SPINDLE MICROTUBULES"/>
    <property type="match status" value="1"/>
</dbReference>
<proteinExistence type="predicted"/>
<name>A0A0A9E3R3_ARUDO</name>
<dbReference type="AlphaFoldDB" id="A0A0A9E3R3"/>
<dbReference type="GO" id="GO:0000922">
    <property type="term" value="C:spindle pole"/>
    <property type="evidence" value="ECO:0007669"/>
    <property type="project" value="TreeGrafter"/>
</dbReference>
<protein>
    <submittedName>
        <fullName evidence="4">Uncharacterized protein</fullName>
    </submittedName>
</protein>
<evidence type="ECO:0000256" key="2">
    <source>
        <dbReference type="ARBA" id="ARBA00022490"/>
    </source>
</evidence>
<evidence type="ECO:0000256" key="3">
    <source>
        <dbReference type="ARBA" id="ARBA00022860"/>
    </source>
</evidence>
<evidence type="ECO:0000313" key="4">
    <source>
        <dbReference type="EMBL" id="JAD94706.1"/>
    </source>
</evidence>
<dbReference type="GO" id="GO:0000278">
    <property type="term" value="P:mitotic cell cycle"/>
    <property type="evidence" value="ECO:0007669"/>
    <property type="project" value="TreeGrafter"/>
</dbReference>
<dbReference type="GO" id="GO:0051295">
    <property type="term" value="P:establishment of meiotic spindle localization"/>
    <property type="evidence" value="ECO:0007669"/>
    <property type="project" value="TreeGrafter"/>
</dbReference>
<accession>A0A0A9E3R3</accession>
<comment type="subcellular location">
    <subcellularLocation>
        <location evidence="1">Cytoplasm</location>
    </subcellularLocation>
</comment>
<dbReference type="EMBL" id="GBRH01203189">
    <property type="protein sequence ID" value="JAD94706.1"/>
    <property type="molecule type" value="Transcribed_RNA"/>
</dbReference>
<keyword evidence="2" id="KW-0963">Cytoplasm</keyword>
<reference evidence="4" key="1">
    <citation type="submission" date="2014-09" db="EMBL/GenBank/DDBJ databases">
        <authorList>
            <person name="Magalhaes I.L.F."/>
            <person name="Oliveira U."/>
            <person name="Santos F.R."/>
            <person name="Vidigal T.H.D.A."/>
            <person name="Brescovit A.D."/>
            <person name="Santos A.J."/>
        </authorList>
    </citation>
    <scope>NUCLEOTIDE SEQUENCE</scope>
    <source>
        <tissue evidence="4">Shoot tissue taken approximately 20 cm above the soil surface</tissue>
    </source>
</reference>
<dbReference type="InterPro" id="IPR051185">
    <property type="entry name" value="ASPM"/>
</dbReference>
<evidence type="ECO:0000256" key="1">
    <source>
        <dbReference type="ARBA" id="ARBA00004496"/>
    </source>
</evidence>
<sequence>MVLLNTPESVEIIFQELLRNKTDGFFIAAHILKKLCESKEGRETARALQYHTRRLRNLVQDLEKKVELDKRNGRTGTVKERNLRWLGEAATLYHLLTGDH</sequence>
<dbReference type="GO" id="GO:0007051">
    <property type="term" value="P:spindle organization"/>
    <property type="evidence" value="ECO:0007669"/>
    <property type="project" value="TreeGrafter"/>
</dbReference>